<protein>
    <submittedName>
        <fullName evidence="1">Uncharacterized protein</fullName>
    </submittedName>
</protein>
<dbReference type="Proteomes" id="UP001141183">
    <property type="component" value="Unassembled WGS sequence"/>
</dbReference>
<organism evidence="1 2">
    <name type="scientific">Clostridium tertium</name>
    <dbReference type="NCBI Taxonomy" id="1559"/>
    <lineage>
        <taxon>Bacteria</taxon>
        <taxon>Bacillati</taxon>
        <taxon>Bacillota</taxon>
        <taxon>Clostridia</taxon>
        <taxon>Eubacteriales</taxon>
        <taxon>Clostridiaceae</taxon>
        <taxon>Clostridium</taxon>
    </lineage>
</organism>
<keyword evidence="2" id="KW-1185">Reference proteome</keyword>
<dbReference type="AlphaFoldDB" id="A0A9X4B241"/>
<gene>
    <name evidence="1" type="ORF">NE398_20920</name>
</gene>
<dbReference type="EMBL" id="JAMRYU010000045">
    <property type="protein sequence ID" value="MDC4242589.1"/>
    <property type="molecule type" value="Genomic_DNA"/>
</dbReference>
<evidence type="ECO:0000313" key="2">
    <source>
        <dbReference type="Proteomes" id="UP001141183"/>
    </source>
</evidence>
<dbReference type="RefSeq" id="WP_272470858.1">
    <property type="nucleotide sequence ID" value="NZ_JAMRYU010000045.1"/>
</dbReference>
<sequence length="82" mass="9211">MGLILDIVNNVVPKVQERVSKGEGLKKVLYEELEKEIAQSLTDQDKRIEPNTKTTTDIIPLGTDIDNGDIYNLETGQTLREL</sequence>
<evidence type="ECO:0000313" key="1">
    <source>
        <dbReference type="EMBL" id="MDC4242589.1"/>
    </source>
</evidence>
<proteinExistence type="predicted"/>
<accession>A0A9X4B241</accession>
<name>A0A9X4B241_9CLOT</name>
<reference evidence="1" key="1">
    <citation type="submission" date="2022-05" db="EMBL/GenBank/DDBJ databases">
        <title>Draft genome sequence of Clostridium tertium strain CP3 isolated from Peru.</title>
        <authorList>
            <person name="Hurtado R."/>
            <person name="Lima L."/>
            <person name="Sousa T."/>
            <person name="Jaiswal A.K."/>
            <person name="Tiwari S."/>
            <person name="Maturrano L."/>
            <person name="Brenig B."/>
            <person name="Azevedo V."/>
        </authorList>
    </citation>
    <scope>NUCLEOTIDE SEQUENCE</scope>
    <source>
        <strain evidence="1">CP3</strain>
    </source>
</reference>
<comment type="caution">
    <text evidence="1">The sequence shown here is derived from an EMBL/GenBank/DDBJ whole genome shotgun (WGS) entry which is preliminary data.</text>
</comment>